<accession>A0ACB9XH21</accession>
<evidence type="ECO:0000313" key="2">
    <source>
        <dbReference type="Proteomes" id="UP001057452"/>
    </source>
</evidence>
<proteinExistence type="predicted"/>
<name>A0ACB9XH21_CHAAC</name>
<comment type="caution">
    <text evidence="1">The sequence shown here is derived from an EMBL/GenBank/DDBJ whole genome shotgun (WGS) entry which is preliminary data.</text>
</comment>
<protein>
    <submittedName>
        <fullName evidence="1">Uncharacterized protein</fullName>
    </submittedName>
</protein>
<feature type="non-terminal residue" evidence="1">
    <location>
        <position position="80"/>
    </location>
</feature>
<gene>
    <name evidence="1" type="ORF">KUCAC02_021543</name>
</gene>
<reference evidence="1" key="1">
    <citation type="submission" date="2022-05" db="EMBL/GenBank/DDBJ databases">
        <title>Chromosome-level genome of Chaenocephalus aceratus.</title>
        <authorList>
            <person name="Park H."/>
        </authorList>
    </citation>
    <scope>NUCLEOTIDE SEQUENCE</scope>
    <source>
        <strain evidence="1">KU_202001</strain>
    </source>
</reference>
<evidence type="ECO:0000313" key="1">
    <source>
        <dbReference type="EMBL" id="KAI4825882.1"/>
    </source>
</evidence>
<dbReference type="EMBL" id="CM043790">
    <property type="protein sequence ID" value="KAI4825882.1"/>
    <property type="molecule type" value="Genomic_DNA"/>
</dbReference>
<sequence length="80" mass="8982">LSQSISCSVSQHRTTRSVAAHMRGYTELRTAHLIPVAGRHDNRDGSRQKGRHGNLFITELERQKLNVVLPTCSLTTYHSV</sequence>
<feature type="non-terminal residue" evidence="1">
    <location>
        <position position="1"/>
    </location>
</feature>
<organism evidence="1 2">
    <name type="scientific">Chaenocephalus aceratus</name>
    <name type="common">Blackfin icefish</name>
    <name type="synonym">Chaenichthys aceratus</name>
    <dbReference type="NCBI Taxonomy" id="36190"/>
    <lineage>
        <taxon>Eukaryota</taxon>
        <taxon>Metazoa</taxon>
        <taxon>Chordata</taxon>
        <taxon>Craniata</taxon>
        <taxon>Vertebrata</taxon>
        <taxon>Euteleostomi</taxon>
        <taxon>Actinopterygii</taxon>
        <taxon>Neopterygii</taxon>
        <taxon>Teleostei</taxon>
        <taxon>Neoteleostei</taxon>
        <taxon>Acanthomorphata</taxon>
        <taxon>Eupercaria</taxon>
        <taxon>Perciformes</taxon>
        <taxon>Notothenioidei</taxon>
        <taxon>Channichthyidae</taxon>
        <taxon>Chaenocephalus</taxon>
    </lineage>
</organism>
<dbReference type="Proteomes" id="UP001057452">
    <property type="component" value="Chromosome 6"/>
</dbReference>
<keyword evidence="2" id="KW-1185">Reference proteome</keyword>